<dbReference type="GO" id="GO:0005886">
    <property type="term" value="C:plasma membrane"/>
    <property type="evidence" value="ECO:0007669"/>
    <property type="project" value="UniProtKB-SubCell"/>
</dbReference>
<dbReference type="SUPFAM" id="SSF56024">
    <property type="entry name" value="Phospholipase D/nuclease"/>
    <property type="match status" value="2"/>
</dbReference>
<evidence type="ECO:0000256" key="7">
    <source>
        <dbReference type="ARBA" id="ARBA00022989"/>
    </source>
</evidence>
<feature type="domain" description="PLD phosphodiesterase" evidence="14">
    <location>
        <begin position="393"/>
        <end position="420"/>
    </location>
</feature>
<organism evidence="15 16">
    <name type="scientific">Halopseudomonas laoshanensis</name>
    <dbReference type="NCBI Taxonomy" id="2268758"/>
    <lineage>
        <taxon>Bacteria</taxon>
        <taxon>Pseudomonadati</taxon>
        <taxon>Pseudomonadota</taxon>
        <taxon>Gammaproteobacteria</taxon>
        <taxon>Pseudomonadales</taxon>
        <taxon>Pseudomonadaceae</taxon>
        <taxon>Halopseudomonas</taxon>
    </lineage>
</organism>
<evidence type="ECO:0000256" key="11">
    <source>
        <dbReference type="ARBA" id="ARBA00023264"/>
    </source>
</evidence>
<dbReference type="NCBIfam" id="TIGR04265">
    <property type="entry name" value="bac_cardiolipin"/>
    <property type="match status" value="1"/>
</dbReference>
<comment type="caution">
    <text evidence="15">The sequence shown here is derived from an EMBL/GenBank/DDBJ whole genome shotgun (WGS) entry which is preliminary data.</text>
</comment>
<evidence type="ECO:0000256" key="9">
    <source>
        <dbReference type="ARBA" id="ARBA00023136"/>
    </source>
</evidence>
<evidence type="ECO:0000256" key="8">
    <source>
        <dbReference type="ARBA" id="ARBA00023098"/>
    </source>
</evidence>
<dbReference type="Gene3D" id="3.30.870.10">
    <property type="entry name" value="Endonuclease Chain A"/>
    <property type="match status" value="2"/>
</dbReference>
<evidence type="ECO:0000256" key="13">
    <source>
        <dbReference type="SAM" id="Phobius"/>
    </source>
</evidence>
<keyword evidence="10" id="KW-0594">Phospholipid biosynthesis</keyword>
<keyword evidence="8" id="KW-0443">Lipid metabolism</keyword>
<keyword evidence="6" id="KW-0677">Repeat</keyword>
<protein>
    <recommendedName>
        <fullName evidence="12">Cardiolipin synthase</fullName>
        <ecNumber evidence="12">2.7.8.-</ecNumber>
    </recommendedName>
</protein>
<keyword evidence="11" id="KW-1208">Phospholipid metabolism</keyword>
<dbReference type="GO" id="GO:0008808">
    <property type="term" value="F:cardiolipin synthase activity"/>
    <property type="evidence" value="ECO:0007669"/>
    <property type="project" value="UniProtKB-UniRule"/>
</dbReference>
<feature type="transmembrane region" description="Helical" evidence="13">
    <location>
        <begin position="37"/>
        <end position="58"/>
    </location>
</feature>
<evidence type="ECO:0000256" key="3">
    <source>
        <dbReference type="ARBA" id="ARBA00022516"/>
    </source>
</evidence>
<evidence type="ECO:0000313" key="15">
    <source>
        <dbReference type="EMBL" id="KAA0696726.1"/>
    </source>
</evidence>
<comment type="subcellular location">
    <subcellularLocation>
        <location evidence="1">Cell membrane</location>
        <topology evidence="1">Multi-pass membrane protein</topology>
    </subcellularLocation>
</comment>
<dbReference type="InterPro" id="IPR025202">
    <property type="entry name" value="PLD-like_dom"/>
</dbReference>
<keyword evidence="9 13" id="KW-0472">Membrane</keyword>
<evidence type="ECO:0000259" key="14">
    <source>
        <dbReference type="PROSITE" id="PS50035"/>
    </source>
</evidence>
<dbReference type="PROSITE" id="PS50035">
    <property type="entry name" value="PLD"/>
    <property type="match status" value="2"/>
</dbReference>
<keyword evidence="16" id="KW-1185">Reference proteome</keyword>
<dbReference type="SMART" id="SM00155">
    <property type="entry name" value="PLDc"/>
    <property type="match status" value="2"/>
</dbReference>
<dbReference type="PANTHER" id="PTHR21248">
    <property type="entry name" value="CARDIOLIPIN SYNTHASE"/>
    <property type="match status" value="1"/>
</dbReference>
<dbReference type="OrthoDB" id="9762009at2"/>
<dbReference type="Pfam" id="PF13091">
    <property type="entry name" value="PLDc_2"/>
    <property type="match status" value="2"/>
</dbReference>
<evidence type="ECO:0000313" key="16">
    <source>
        <dbReference type="Proteomes" id="UP000463138"/>
    </source>
</evidence>
<keyword evidence="4" id="KW-0808">Transferase</keyword>
<dbReference type="InterPro" id="IPR022924">
    <property type="entry name" value="Cardiolipin_synthase"/>
</dbReference>
<evidence type="ECO:0000256" key="1">
    <source>
        <dbReference type="ARBA" id="ARBA00004651"/>
    </source>
</evidence>
<dbReference type="AlphaFoldDB" id="A0A7V7GWM9"/>
<evidence type="ECO:0000256" key="4">
    <source>
        <dbReference type="ARBA" id="ARBA00022679"/>
    </source>
</evidence>
<dbReference type="EC" id="2.7.8.-" evidence="12"/>
<keyword evidence="3" id="KW-0444">Lipid biosynthesis</keyword>
<dbReference type="PANTHER" id="PTHR21248:SF22">
    <property type="entry name" value="PHOSPHOLIPASE D"/>
    <property type="match status" value="1"/>
</dbReference>
<keyword evidence="5 13" id="KW-0812">Transmembrane</keyword>
<evidence type="ECO:0000256" key="12">
    <source>
        <dbReference type="NCBIfam" id="TIGR04265"/>
    </source>
</evidence>
<dbReference type="EMBL" id="QOVF01000001">
    <property type="protein sequence ID" value="KAA0696726.1"/>
    <property type="molecule type" value="Genomic_DNA"/>
</dbReference>
<dbReference type="InterPro" id="IPR001736">
    <property type="entry name" value="PLipase_D/transphosphatidylase"/>
</dbReference>
<evidence type="ECO:0000256" key="2">
    <source>
        <dbReference type="ARBA" id="ARBA00022475"/>
    </source>
</evidence>
<proteinExistence type="predicted"/>
<keyword evidence="7 13" id="KW-1133">Transmembrane helix</keyword>
<keyword evidence="2" id="KW-1003">Cell membrane</keyword>
<gene>
    <name evidence="15" type="primary">cls</name>
    <name evidence="15" type="ORF">DT594_05220</name>
</gene>
<reference evidence="15 16" key="1">
    <citation type="submission" date="2018-07" db="EMBL/GenBank/DDBJ databases">
        <title>Pseudomonas laoshanensis sp. nov., isolated from soil.</title>
        <authorList>
            <person name="Sun J."/>
            <person name="Yu L."/>
            <person name="Wang M."/>
            <person name="Zhang C."/>
        </authorList>
    </citation>
    <scope>NUCLEOTIDE SEQUENCE [LARGE SCALE GENOMIC DNA]</scope>
    <source>
        <strain evidence="15 16">Y22</strain>
    </source>
</reference>
<feature type="transmembrane region" description="Helical" evidence="13">
    <location>
        <begin position="7"/>
        <end position="31"/>
    </location>
</feature>
<name>A0A7V7GWM9_9GAMM</name>
<evidence type="ECO:0000256" key="5">
    <source>
        <dbReference type="ARBA" id="ARBA00022692"/>
    </source>
</evidence>
<dbReference type="Proteomes" id="UP000463138">
    <property type="component" value="Unassembled WGS sequence"/>
</dbReference>
<dbReference type="GO" id="GO:0032049">
    <property type="term" value="P:cardiolipin biosynthetic process"/>
    <property type="evidence" value="ECO:0007669"/>
    <property type="project" value="UniProtKB-UniRule"/>
</dbReference>
<evidence type="ECO:0000256" key="6">
    <source>
        <dbReference type="ARBA" id="ARBA00022737"/>
    </source>
</evidence>
<feature type="domain" description="PLD phosphodiesterase" evidence="14">
    <location>
        <begin position="218"/>
        <end position="245"/>
    </location>
</feature>
<sequence length="480" mass="53461">MDNLQNIIGLVIAVLYWLLTATVTIRVVIFRRPVSGTLAWLLVIYILPLVGAILYLLLGELSMGRKRAARAQAMIEPYLENLNSRFCNDDIPLPGGHLAYAVHQILAARMGLGTLGYSNMQVLASPDTIFSSLISDIQSATESIRIETYIWHLGGRADEVARQLIEASQRGVKVSLLIDHAGSRQFFRSKWRNQMIKAGIEVVPAMPVKLLRALVQRIDLRMHRKVLIIDDRIAYTGSMNMADPLLFKRKSKSAPWIDVMLRLDGQAATGLAKVFAWDWEVETGQRNLPDYYPAPDACNSWLSIIPSGPGVGEDMIGQAVLSSIYRANRSIVISTPYFVPSEAIFDALCQAARRGVAVTVLLPKRVDSLMVHWASRSYFELLLEAGADIKQFDGGLLHTKAMLMDDELALVGSLNLDIRSLQLNFELTVALFGRESCAGIKSLLESYAAASQSVERTVWQQRGRPARMLERLMFFMSPLL</sequence>
<dbReference type="Pfam" id="PF13396">
    <property type="entry name" value="PLDc_N"/>
    <property type="match status" value="1"/>
</dbReference>
<accession>A0A7V7GWM9</accession>
<evidence type="ECO:0000256" key="10">
    <source>
        <dbReference type="ARBA" id="ARBA00023209"/>
    </source>
</evidence>
<dbReference type="RefSeq" id="WP_149331662.1">
    <property type="nucleotide sequence ID" value="NZ_QOVF01000001.1"/>
</dbReference>
<dbReference type="InterPro" id="IPR027379">
    <property type="entry name" value="CLS_N"/>
</dbReference>